<dbReference type="InterPro" id="IPR029044">
    <property type="entry name" value="Nucleotide-diphossugar_trans"/>
</dbReference>
<gene>
    <name evidence="4 5" type="primary">ispD</name>
    <name evidence="5" type="ORF">IAA54_03380</name>
</gene>
<keyword evidence="1 4" id="KW-0808">Transferase</keyword>
<dbReference type="InterPro" id="IPR050088">
    <property type="entry name" value="IspD/TarI_cytidylyltransf_bact"/>
</dbReference>
<dbReference type="FunFam" id="3.90.550.10:FF:000003">
    <property type="entry name" value="2-C-methyl-D-erythritol 4-phosphate cytidylyltransferase"/>
    <property type="match status" value="1"/>
</dbReference>
<evidence type="ECO:0000256" key="2">
    <source>
        <dbReference type="ARBA" id="ARBA00022695"/>
    </source>
</evidence>
<accession>A0A9D1DPT4</accession>
<feature type="site" description="Transition state stabilizer" evidence="4">
    <location>
        <position position="26"/>
    </location>
</feature>
<name>A0A9D1DPT4_9FIRM</name>
<dbReference type="PANTHER" id="PTHR32125:SF4">
    <property type="entry name" value="2-C-METHYL-D-ERYTHRITOL 4-PHOSPHATE CYTIDYLYLTRANSFERASE, CHLOROPLASTIC"/>
    <property type="match status" value="1"/>
</dbReference>
<dbReference type="InterPro" id="IPR034683">
    <property type="entry name" value="IspD/TarI"/>
</dbReference>
<dbReference type="EMBL" id="DVHF01000038">
    <property type="protein sequence ID" value="HIR56687.1"/>
    <property type="molecule type" value="Genomic_DNA"/>
</dbReference>
<organism evidence="5 6">
    <name type="scientific">Candidatus Gallacutalibacter pullicola</name>
    <dbReference type="NCBI Taxonomy" id="2840830"/>
    <lineage>
        <taxon>Bacteria</taxon>
        <taxon>Bacillati</taxon>
        <taxon>Bacillota</taxon>
        <taxon>Clostridia</taxon>
        <taxon>Eubacteriales</taxon>
        <taxon>Candidatus Gallacutalibacter</taxon>
    </lineage>
</organism>
<evidence type="ECO:0000313" key="5">
    <source>
        <dbReference type="EMBL" id="HIR56687.1"/>
    </source>
</evidence>
<dbReference type="EC" id="2.7.7.60" evidence="4"/>
<comment type="catalytic activity">
    <reaction evidence="4">
        <text>2-C-methyl-D-erythritol 4-phosphate + CTP + H(+) = 4-CDP-2-C-methyl-D-erythritol + diphosphate</text>
        <dbReference type="Rhea" id="RHEA:13429"/>
        <dbReference type="ChEBI" id="CHEBI:15378"/>
        <dbReference type="ChEBI" id="CHEBI:33019"/>
        <dbReference type="ChEBI" id="CHEBI:37563"/>
        <dbReference type="ChEBI" id="CHEBI:57823"/>
        <dbReference type="ChEBI" id="CHEBI:58262"/>
        <dbReference type="EC" id="2.7.7.60"/>
    </reaction>
</comment>
<feature type="site" description="Positions MEP for the nucleophilic attack" evidence="4">
    <location>
        <position position="157"/>
    </location>
</feature>
<dbReference type="HAMAP" id="MF_00108">
    <property type="entry name" value="IspD"/>
    <property type="match status" value="1"/>
</dbReference>
<reference evidence="5" key="2">
    <citation type="journal article" date="2021" name="PeerJ">
        <title>Extensive microbial diversity within the chicken gut microbiome revealed by metagenomics and culture.</title>
        <authorList>
            <person name="Gilroy R."/>
            <person name="Ravi A."/>
            <person name="Getino M."/>
            <person name="Pursley I."/>
            <person name="Horton D.L."/>
            <person name="Alikhan N.F."/>
            <person name="Baker D."/>
            <person name="Gharbi K."/>
            <person name="Hall N."/>
            <person name="Watson M."/>
            <person name="Adriaenssens E.M."/>
            <person name="Foster-Nyarko E."/>
            <person name="Jarju S."/>
            <person name="Secka A."/>
            <person name="Antonio M."/>
            <person name="Oren A."/>
            <person name="Chaudhuri R.R."/>
            <person name="La Ragione R."/>
            <person name="Hildebrand F."/>
            <person name="Pallen M.J."/>
        </authorList>
    </citation>
    <scope>NUCLEOTIDE SEQUENCE</scope>
    <source>
        <strain evidence="5">ChiSjej1B19-7085</strain>
    </source>
</reference>
<dbReference type="GO" id="GO:0050518">
    <property type="term" value="F:2-C-methyl-D-erythritol 4-phosphate cytidylyltransferase activity"/>
    <property type="evidence" value="ECO:0007669"/>
    <property type="project" value="UniProtKB-UniRule"/>
</dbReference>
<keyword evidence="2 4" id="KW-0548">Nucleotidyltransferase</keyword>
<dbReference type="CDD" id="cd02516">
    <property type="entry name" value="CDP-ME_synthetase"/>
    <property type="match status" value="1"/>
</dbReference>
<comment type="similarity">
    <text evidence="4">Belongs to the IspD/TarI cytidylyltransferase family. IspD subfamily.</text>
</comment>
<proteinExistence type="inferred from homology"/>
<dbReference type="Pfam" id="PF01128">
    <property type="entry name" value="IspD"/>
    <property type="match status" value="1"/>
</dbReference>
<evidence type="ECO:0000313" key="6">
    <source>
        <dbReference type="Proteomes" id="UP000886785"/>
    </source>
</evidence>
<feature type="site" description="Positions MEP for the nucleophilic attack" evidence="4">
    <location>
        <position position="213"/>
    </location>
</feature>
<evidence type="ECO:0000256" key="3">
    <source>
        <dbReference type="ARBA" id="ARBA00023229"/>
    </source>
</evidence>
<comment type="pathway">
    <text evidence="4">Isoprenoid biosynthesis; isopentenyl diphosphate biosynthesis via DXP pathway; isopentenyl diphosphate from 1-deoxy-D-xylulose 5-phosphate: step 2/6.</text>
</comment>
<evidence type="ECO:0000256" key="4">
    <source>
        <dbReference type="HAMAP-Rule" id="MF_00108"/>
    </source>
</evidence>
<dbReference type="PANTHER" id="PTHR32125">
    <property type="entry name" value="2-C-METHYL-D-ERYTHRITOL 4-PHOSPHATE CYTIDYLYLTRANSFERASE, CHLOROPLASTIC"/>
    <property type="match status" value="1"/>
</dbReference>
<dbReference type="AlphaFoldDB" id="A0A9D1DPT4"/>
<feature type="site" description="Transition state stabilizer" evidence="4">
    <location>
        <position position="19"/>
    </location>
</feature>
<comment type="caution">
    <text evidence="5">The sequence shown here is derived from an EMBL/GenBank/DDBJ whole genome shotgun (WGS) entry which is preliminary data.</text>
</comment>
<sequence length="232" mass="25164">MMENRTCCAILVAAGSSSRMGGTRSKQFLPLLGKPAIAYTLRAFERASSVSEIILVARPEDFEELRAIAGREGICKLRKIVPGGKSRQESVFNGVEQAGDAGYFAIHDGARPLILPEDIDRVIDDAVKFGASTLAVPVKDTIKIADGNGMVLSTPDRSSLWAVQTPQVFEAGLYRRAVQLAREQGREYTDDCQLVEAAGNCVHLCMGSYSNLKLTTREDLPAAEAFLKGRDL</sequence>
<dbReference type="Proteomes" id="UP000886785">
    <property type="component" value="Unassembled WGS sequence"/>
</dbReference>
<comment type="function">
    <text evidence="4">Catalyzes the formation of 4-diphosphocytidyl-2-C-methyl-D-erythritol from CTP and 2-C-methyl-D-erythritol 4-phosphate (MEP).</text>
</comment>
<keyword evidence="3 4" id="KW-0414">Isoprene biosynthesis</keyword>
<dbReference type="GO" id="GO:0019288">
    <property type="term" value="P:isopentenyl diphosphate biosynthetic process, methylerythritol 4-phosphate pathway"/>
    <property type="evidence" value="ECO:0007669"/>
    <property type="project" value="UniProtKB-UniRule"/>
</dbReference>
<dbReference type="Gene3D" id="3.90.550.10">
    <property type="entry name" value="Spore Coat Polysaccharide Biosynthesis Protein SpsA, Chain A"/>
    <property type="match status" value="1"/>
</dbReference>
<reference evidence="5" key="1">
    <citation type="submission" date="2020-10" db="EMBL/GenBank/DDBJ databases">
        <authorList>
            <person name="Gilroy R."/>
        </authorList>
    </citation>
    <scope>NUCLEOTIDE SEQUENCE</scope>
    <source>
        <strain evidence="5">ChiSjej1B19-7085</strain>
    </source>
</reference>
<evidence type="ECO:0000256" key="1">
    <source>
        <dbReference type="ARBA" id="ARBA00022679"/>
    </source>
</evidence>
<protein>
    <recommendedName>
        <fullName evidence="4">2-C-methyl-D-erythritol 4-phosphate cytidylyltransferase</fullName>
        <ecNumber evidence="4">2.7.7.60</ecNumber>
    </recommendedName>
    <alternativeName>
        <fullName evidence="4">4-diphosphocytidyl-2C-methyl-D-erythritol synthase</fullName>
    </alternativeName>
    <alternativeName>
        <fullName evidence="4">MEP cytidylyltransferase</fullName>
        <shortName evidence="4">MCT</shortName>
    </alternativeName>
</protein>
<dbReference type="InterPro" id="IPR001228">
    <property type="entry name" value="IspD"/>
</dbReference>
<dbReference type="NCBIfam" id="TIGR00453">
    <property type="entry name" value="ispD"/>
    <property type="match status" value="1"/>
</dbReference>
<dbReference type="SUPFAM" id="SSF53448">
    <property type="entry name" value="Nucleotide-diphospho-sugar transferases"/>
    <property type="match status" value="1"/>
</dbReference>